<reference evidence="2 3" key="1">
    <citation type="submission" date="2018-12" db="EMBL/GenBank/DDBJ databases">
        <title>Draft genome sequence of Embleya hyalina NBRC 13850T.</title>
        <authorList>
            <person name="Komaki H."/>
            <person name="Hosoyama A."/>
            <person name="Kimura A."/>
            <person name="Ichikawa N."/>
            <person name="Tamura T."/>
        </authorList>
    </citation>
    <scope>NUCLEOTIDE SEQUENCE [LARGE SCALE GENOMIC DNA]</scope>
    <source>
        <strain evidence="2 3">NBRC 13850</strain>
    </source>
</reference>
<evidence type="ECO:0000313" key="2">
    <source>
        <dbReference type="EMBL" id="GCE01821.1"/>
    </source>
</evidence>
<protein>
    <submittedName>
        <fullName evidence="2">Uncharacterized protein</fullName>
    </submittedName>
</protein>
<name>A0A401Z4P1_9ACTN</name>
<dbReference type="AlphaFoldDB" id="A0A401Z4P1"/>
<organism evidence="2 3">
    <name type="scientific">Embleya hyalina</name>
    <dbReference type="NCBI Taxonomy" id="516124"/>
    <lineage>
        <taxon>Bacteria</taxon>
        <taxon>Bacillati</taxon>
        <taxon>Actinomycetota</taxon>
        <taxon>Actinomycetes</taxon>
        <taxon>Kitasatosporales</taxon>
        <taxon>Streptomycetaceae</taxon>
        <taxon>Embleya</taxon>
    </lineage>
</organism>
<accession>A0A401Z4P1</accession>
<dbReference type="Proteomes" id="UP000286931">
    <property type="component" value="Unassembled WGS sequence"/>
</dbReference>
<sequence>MAAGLDNNLIPVSDEGPHSGPHSLYGRDDRVIRKLHRYPIDGVHTTRLTHRVFRCAETGCSRRRSRRSIRSPAGAVTGGARPPADPGVPA</sequence>
<proteinExistence type="predicted"/>
<evidence type="ECO:0000313" key="3">
    <source>
        <dbReference type="Proteomes" id="UP000286931"/>
    </source>
</evidence>
<evidence type="ECO:0000256" key="1">
    <source>
        <dbReference type="SAM" id="MobiDB-lite"/>
    </source>
</evidence>
<gene>
    <name evidence="2" type="ORF">EHYA_09595</name>
</gene>
<comment type="caution">
    <text evidence="2">The sequence shown here is derived from an EMBL/GenBank/DDBJ whole genome shotgun (WGS) entry which is preliminary data.</text>
</comment>
<feature type="region of interest" description="Disordered" evidence="1">
    <location>
        <begin position="60"/>
        <end position="90"/>
    </location>
</feature>
<dbReference type="EMBL" id="BIFH01000053">
    <property type="protein sequence ID" value="GCE01821.1"/>
    <property type="molecule type" value="Genomic_DNA"/>
</dbReference>
<feature type="region of interest" description="Disordered" evidence="1">
    <location>
        <begin position="1"/>
        <end position="27"/>
    </location>
</feature>
<keyword evidence="3" id="KW-1185">Reference proteome</keyword>